<evidence type="ECO:0000313" key="2">
    <source>
        <dbReference type="EMBL" id="SFH53670.1"/>
    </source>
</evidence>
<accession>A0A1I3AUP4</accession>
<reference evidence="3" key="1">
    <citation type="submission" date="2016-10" db="EMBL/GenBank/DDBJ databases">
        <authorList>
            <person name="Varghese N."/>
            <person name="Submissions S."/>
        </authorList>
    </citation>
    <scope>NUCLEOTIDE SEQUENCE [LARGE SCALE GENOMIC DNA]</scope>
    <source>
        <strain evidence="3">DSM 26348</strain>
    </source>
</reference>
<name>A0A1I3AUP4_9PLAN</name>
<feature type="chain" id="PRO_5011589457" description="Trypsin-like peptidase domain-containing protein" evidence="1">
    <location>
        <begin position="28"/>
        <end position="271"/>
    </location>
</feature>
<evidence type="ECO:0008006" key="4">
    <source>
        <dbReference type="Google" id="ProtNLM"/>
    </source>
</evidence>
<sequence>MNSTIACFHRSRSAAHVLLAVIPLAFVATGKNCECAEPIARHERCVLLVSSDSPFGESRGGLGFIASRDGRYFLVTTSSVAKRCEAGTQVLFSKHNPPAKLTTLGDASNWEHENPWMTHVDPRIAVLVLNRLGKLPELAKPFAEIAIKSSEVTSQPVRIGERVETVATAGSAGQGGGSLQVVFTQFVGSQAIDWTTPSGTTVQAFYLTPGVLGSLSGAPVFSYSKDSDVASLIGMRWVNRNPRENEPGDAIIPADAILKTLVELPSERVEP</sequence>
<gene>
    <name evidence="2" type="ORF">SAMN05421753_10164</name>
</gene>
<evidence type="ECO:0000256" key="1">
    <source>
        <dbReference type="SAM" id="SignalP"/>
    </source>
</evidence>
<keyword evidence="1" id="KW-0732">Signal</keyword>
<organism evidence="2 3">
    <name type="scientific">Planctomicrobium piriforme</name>
    <dbReference type="NCBI Taxonomy" id="1576369"/>
    <lineage>
        <taxon>Bacteria</taxon>
        <taxon>Pseudomonadati</taxon>
        <taxon>Planctomycetota</taxon>
        <taxon>Planctomycetia</taxon>
        <taxon>Planctomycetales</taxon>
        <taxon>Planctomycetaceae</taxon>
        <taxon>Planctomicrobium</taxon>
    </lineage>
</organism>
<dbReference type="EMBL" id="FOQD01000001">
    <property type="protein sequence ID" value="SFH53670.1"/>
    <property type="molecule type" value="Genomic_DNA"/>
</dbReference>
<proteinExistence type="predicted"/>
<feature type="signal peptide" evidence="1">
    <location>
        <begin position="1"/>
        <end position="27"/>
    </location>
</feature>
<dbReference type="AlphaFoldDB" id="A0A1I3AUP4"/>
<protein>
    <recommendedName>
        <fullName evidence="4">Trypsin-like peptidase domain-containing protein</fullName>
    </recommendedName>
</protein>
<evidence type="ECO:0000313" key="3">
    <source>
        <dbReference type="Proteomes" id="UP000199518"/>
    </source>
</evidence>
<dbReference type="RefSeq" id="WP_139228139.1">
    <property type="nucleotide sequence ID" value="NZ_FOQD01000001.1"/>
</dbReference>
<dbReference type="Proteomes" id="UP000199518">
    <property type="component" value="Unassembled WGS sequence"/>
</dbReference>
<keyword evidence="3" id="KW-1185">Reference proteome</keyword>
<dbReference type="STRING" id="1576369.SAMN05421753_10164"/>